<sequence length="557" mass="58976">MAYEEGELAMDREAFVHVMNEASGLLEAGDAAGALARLTAFDDGLVEQPDPQDYGWIVSYRFRSAFGAGDFAQALQIAENGPARFAADIPSGSMATMYSMAVEAATQLGQAESAVDMADRCIALRRQVGTPDEVLMGAMTACTLLGDIERFDLALRYAHLLIAEGEGFEKYRAYGYYALCAALEHKVGDSAFATLWAGREWLGGVDNEFAREAKNYLENSPTVKELLAQQPLEGPGVPAPPLPPSAPVHLPPPGPASAPVHLPPPGPVSAPAHLPPPGPDSIPVPLPPPGAAGGPVPLPPPASGAVELPPPGPVDSPLTPVDPFGGAVPLSSAVNSPAPQDLPLDAPTQYLPVSGALPVAGNRPPADQCAGGETADALLVAGRFGVAAAAYRALIDEALGTGRPDLMIMGKAVLGLLQALIFDNRIPEAHAIWIDESAATAIGIQAIERGQTSLHDLFGYRLIEAYLHSLAISDRDGAIQAVNTIMGTCIEYAFDKEREVVPGMINNWRRHLIEIFDDNPPPEVFAPVEMAERRWGQPVPLGPLYWSRPSPWVVDWR</sequence>
<reference evidence="2 3" key="1">
    <citation type="submission" date="2021-01" db="EMBL/GenBank/DDBJ databases">
        <title>WGS of actinomycetes isolated from Thailand.</title>
        <authorList>
            <person name="Thawai C."/>
        </authorList>
    </citation>
    <scope>NUCLEOTIDE SEQUENCE [LARGE SCALE GENOMIC DNA]</scope>
    <source>
        <strain evidence="2 3">LPG 2</strain>
    </source>
</reference>
<keyword evidence="3" id="KW-1185">Reference proteome</keyword>
<gene>
    <name evidence="2" type="ORF">JK358_05570</name>
</gene>
<evidence type="ECO:0008006" key="4">
    <source>
        <dbReference type="Google" id="ProtNLM"/>
    </source>
</evidence>
<accession>A0ABS1M020</accession>
<comment type="caution">
    <text evidence="2">The sequence shown here is derived from an EMBL/GenBank/DDBJ whole genome shotgun (WGS) entry which is preliminary data.</text>
</comment>
<evidence type="ECO:0000313" key="3">
    <source>
        <dbReference type="Proteomes" id="UP000602198"/>
    </source>
</evidence>
<proteinExistence type="predicted"/>
<dbReference type="Proteomes" id="UP000602198">
    <property type="component" value="Unassembled WGS sequence"/>
</dbReference>
<evidence type="ECO:0000313" key="2">
    <source>
        <dbReference type="EMBL" id="MBL1073856.1"/>
    </source>
</evidence>
<protein>
    <recommendedName>
        <fullName evidence="4">Tetratricopeptide repeat protein</fullName>
    </recommendedName>
</protein>
<feature type="region of interest" description="Disordered" evidence="1">
    <location>
        <begin position="231"/>
        <end position="325"/>
    </location>
</feature>
<dbReference type="RefSeq" id="WP_201944422.1">
    <property type="nucleotide sequence ID" value="NZ_JAERRJ010000002.1"/>
</dbReference>
<name>A0ABS1M020_9NOCA</name>
<evidence type="ECO:0000256" key="1">
    <source>
        <dbReference type="SAM" id="MobiDB-lite"/>
    </source>
</evidence>
<organism evidence="2 3">
    <name type="scientific">Nocardia acididurans</name>
    <dbReference type="NCBI Taxonomy" id="2802282"/>
    <lineage>
        <taxon>Bacteria</taxon>
        <taxon>Bacillati</taxon>
        <taxon>Actinomycetota</taxon>
        <taxon>Actinomycetes</taxon>
        <taxon>Mycobacteriales</taxon>
        <taxon>Nocardiaceae</taxon>
        <taxon>Nocardia</taxon>
    </lineage>
</organism>
<feature type="compositionally biased region" description="Pro residues" evidence="1">
    <location>
        <begin position="237"/>
        <end position="314"/>
    </location>
</feature>
<dbReference type="EMBL" id="JAERRJ010000002">
    <property type="protein sequence ID" value="MBL1073856.1"/>
    <property type="molecule type" value="Genomic_DNA"/>
</dbReference>